<dbReference type="EC" id="3.2.2.n1" evidence="2"/>
<dbReference type="RefSeq" id="WP_121012893.1">
    <property type="nucleotide sequence ID" value="NZ_RCCJ01000001.1"/>
</dbReference>
<name>A0A497XR83_9AQUI</name>
<dbReference type="SUPFAM" id="SSF102405">
    <property type="entry name" value="MCP/YpsA-like"/>
    <property type="match status" value="1"/>
</dbReference>
<evidence type="ECO:0000256" key="2">
    <source>
        <dbReference type="RuleBase" id="RU363015"/>
    </source>
</evidence>
<dbReference type="PANTHER" id="PTHR43393">
    <property type="entry name" value="CYTOKININ RIBOSIDE 5'-MONOPHOSPHATE PHOSPHORIBOHYDROLASE"/>
    <property type="match status" value="1"/>
</dbReference>
<evidence type="ECO:0000313" key="3">
    <source>
        <dbReference type="EMBL" id="RLJ71476.1"/>
    </source>
</evidence>
<keyword evidence="2" id="KW-0203">Cytokinin biosynthesis</keyword>
<dbReference type="GO" id="GO:0009691">
    <property type="term" value="P:cytokinin biosynthetic process"/>
    <property type="evidence" value="ECO:0007669"/>
    <property type="project" value="UniProtKB-UniRule"/>
</dbReference>
<dbReference type="InterPro" id="IPR052341">
    <property type="entry name" value="LOG_family_nucleotidases"/>
</dbReference>
<gene>
    <name evidence="3" type="ORF">BCF55_1778</name>
</gene>
<keyword evidence="4" id="KW-1185">Reference proteome</keyword>
<comment type="caution">
    <text evidence="3">The sequence shown here is derived from an EMBL/GenBank/DDBJ whole genome shotgun (WGS) entry which is preliminary data.</text>
</comment>
<dbReference type="Proteomes" id="UP000267841">
    <property type="component" value="Unassembled WGS sequence"/>
</dbReference>
<evidence type="ECO:0000313" key="4">
    <source>
        <dbReference type="Proteomes" id="UP000267841"/>
    </source>
</evidence>
<dbReference type="GO" id="GO:0005829">
    <property type="term" value="C:cytosol"/>
    <property type="evidence" value="ECO:0007669"/>
    <property type="project" value="TreeGrafter"/>
</dbReference>
<dbReference type="AlphaFoldDB" id="A0A497XR83"/>
<comment type="similarity">
    <text evidence="2">Belongs to the LOG family.</text>
</comment>
<dbReference type="InterPro" id="IPR031100">
    <property type="entry name" value="LOG_fam"/>
</dbReference>
<dbReference type="Pfam" id="PF03641">
    <property type="entry name" value="Lysine_decarbox"/>
    <property type="match status" value="1"/>
</dbReference>
<dbReference type="EMBL" id="RCCJ01000001">
    <property type="protein sequence ID" value="RLJ71476.1"/>
    <property type="molecule type" value="Genomic_DNA"/>
</dbReference>
<proteinExistence type="inferred from homology"/>
<dbReference type="InterPro" id="IPR005269">
    <property type="entry name" value="LOG"/>
</dbReference>
<dbReference type="PANTHER" id="PTHR43393:SF2">
    <property type="entry name" value="CYTOKININ RIBOSIDE 5'-MONOPHOSPHATE PHOSPHORIBOHYDROLASE"/>
    <property type="match status" value="1"/>
</dbReference>
<dbReference type="NCBIfam" id="TIGR00730">
    <property type="entry name" value="Rossman fold protein, TIGR00730 family"/>
    <property type="match status" value="1"/>
</dbReference>
<sequence length="252" mass="29161">MSKDSLRIIEELKLRQGDTWRVLKIMSEFVQGFDELANVGPAVTFFGSSRSKEEDRYYRLAYETAFNLGKLGYTIITGGGPGIMEAANRGAHDSGTLSVGLNIEIPREQHPNKYQNLSLKFDYFFVRKVMLIKYSLAYVIFPGGFGTFDELFEALTLIQTGKSYRFPIILFGSEFWKPLLNYMESVMVRFGTIDKDDIELMSLVDSPPEVTELLYKRSKEKYHFLEEYYGEETTFMEKLRRILKNHEVITHS</sequence>
<organism evidence="3 4">
    <name type="scientific">Hydrogenivirga caldilitoris</name>
    <dbReference type="NCBI Taxonomy" id="246264"/>
    <lineage>
        <taxon>Bacteria</taxon>
        <taxon>Pseudomonadati</taxon>
        <taxon>Aquificota</taxon>
        <taxon>Aquificia</taxon>
        <taxon>Aquificales</taxon>
        <taxon>Aquificaceae</taxon>
        <taxon>Hydrogenivirga</taxon>
    </lineage>
</organism>
<reference evidence="3 4" key="1">
    <citation type="submission" date="2018-10" db="EMBL/GenBank/DDBJ databases">
        <title>Genomic Encyclopedia of Archaeal and Bacterial Type Strains, Phase II (KMG-II): from individual species to whole genera.</title>
        <authorList>
            <person name="Goeker M."/>
        </authorList>
    </citation>
    <scope>NUCLEOTIDE SEQUENCE [LARGE SCALE GENOMIC DNA]</scope>
    <source>
        <strain evidence="3 4">DSM 16510</strain>
    </source>
</reference>
<dbReference type="OrthoDB" id="9801098at2"/>
<keyword evidence="2" id="KW-0378">Hydrolase</keyword>
<evidence type="ECO:0000256" key="1">
    <source>
        <dbReference type="ARBA" id="ARBA00000274"/>
    </source>
</evidence>
<dbReference type="GO" id="GO:0008714">
    <property type="term" value="F:AMP nucleosidase activity"/>
    <property type="evidence" value="ECO:0007669"/>
    <property type="project" value="UniProtKB-EC"/>
</dbReference>
<dbReference type="Gene3D" id="3.40.50.450">
    <property type="match status" value="1"/>
</dbReference>
<comment type="catalytic activity">
    <reaction evidence="1">
        <text>AMP + H2O = D-ribose 5-phosphate + adenine</text>
        <dbReference type="Rhea" id="RHEA:20129"/>
        <dbReference type="ChEBI" id="CHEBI:15377"/>
        <dbReference type="ChEBI" id="CHEBI:16708"/>
        <dbReference type="ChEBI" id="CHEBI:78346"/>
        <dbReference type="ChEBI" id="CHEBI:456215"/>
        <dbReference type="EC" id="3.2.2.4"/>
    </reaction>
</comment>
<protein>
    <recommendedName>
        <fullName evidence="2">Cytokinin riboside 5'-monophosphate phosphoribohydrolase</fullName>
        <ecNumber evidence="2">3.2.2.n1</ecNumber>
    </recommendedName>
</protein>
<accession>A0A497XR83</accession>